<accession>A0A2Z7AQS6</accession>
<dbReference type="GO" id="GO:0005975">
    <property type="term" value="P:carbohydrate metabolic process"/>
    <property type="evidence" value="ECO:0007669"/>
    <property type="project" value="InterPro"/>
</dbReference>
<reference evidence="11 12" key="1">
    <citation type="journal article" date="2015" name="Proc. Natl. Acad. Sci. U.S.A.">
        <title>The resurrection genome of Boea hygrometrica: A blueprint for survival of dehydration.</title>
        <authorList>
            <person name="Xiao L."/>
            <person name="Yang G."/>
            <person name="Zhang L."/>
            <person name="Yang X."/>
            <person name="Zhao S."/>
            <person name="Ji Z."/>
            <person name="Zhou Q."/>
            <person name="Hu M."/>
            <person name="Wang Y."/>
            <person name="Chen M."/>
            <person name="Xu Y."/>
            <person name="Jin H."/>
            <person name="Xiao X."/>
            <person name="Hu G."/>
            <person name="Bao F."/>
            <person name="Hu Y."/>
            <person name="Wan P."/>
            <person name="Li L."/>
            <person name="Deng X."/>
            <person name="Kuang T."/>
            <person name="Xiang C."/>
            <person name="Zhu J.K."/>
            <person name="Oliver M.J."/>
            <person name="He Y."/>
        </authorList>
    </citation>
    <scope>NUCLEOTIDE SEQUENCE [LARGE SCALE GENOMIC DNA]</scope>
    <source>
        <strain evidence="12">cv. XS01</strain>
    </source>
</reference>
<dbReference type="PROSITE" id="PS00502">
    <property type="entry name" value="POLYGALACTURONASE"/>
    <property type="match status" value="1"/>
</dbReference>
<evidence type="ECO:0000313" key="11">
    <source>
        <dbReference type="EMBL" id="KZV21562.1"/>
    </source>
</evidence>
<evidence type="ECO:0000256" key="5">
    <source>
        <dbReference type="ARBA" id="ARBA00022801"/>
    </source>
</evidence>
<keyword evidence="5 9" id="KW-0378">Hydrolase</keyword>
<dbReference type="PANTHER" id="PTHR31375">
    <property type="match status" value="1"/>
</dbReference>
<dbReference type="GO" id="GO:0004650">
    <property type="term" value="F:polygalacturonase activity"/>
    <property type="evidence" value="ECO:0007669"/>
    <property type="project" value="InterPro"/>
</dbReference>
<evidence type="ECO:0000313" key="12">
    <source>
        <dbReference type="Proteomes" id="UP000250235"/>
    </source>
</evidence>
<dbReference type="Gene3D" id="2.160.20.10">
    <property type="entry name" value="Single-stranded right-handed beta-helix, Pectin lyase-like"/>
    <property type="match status" value="1"/>
</dbReference>
<dbReference type="Proteomes" id="UP000250235">
    <property type="component" value="Unassembled WGS sequence"/>
</dbReference>
<keyword evidence="12" id="KW-1185">Reference proteome</keyword>
<dbReference type="GO" id="GO:0071555">
    <property type="term" value="P:cell wall organization"/>
    <property type="evidence" value="ECO:0007669"/>
    <property type="project" value="UniProtKB-KW"/>
</dbReference>
<dbReference type="InterPro" id="IPR006626">
    <property type="entry name" value="PbH1"/>
</dbReference>
<feature type="signal peptide" evidence="10">
    <location>
        <begin position="1"/>
        <end position="27"/>
    </location>
</feature>
<dbReference type="PROSITE" id="PS51257">
    <property type="entry name" value="PROKAR_LIPOPROTEIN"/>
    <property type="match status" value="1"/>
</dbReference>
<keyword evidence="7" id="KW-0961">Cell wall biogenesis/degradation</keyword>
<evidence type="ECO:0008006" key="13">
    <source>
        <dbReference type="Google" id="ProtNLM"/>
    </source>
</evidence>
<dbReference type="SMART" id="SM00710">
    <property type="entry name" value="PbH1"/>
    <property type="match status" value="3"/>
</dbReference>
<dbReference type="OrthoDB" id="187139at2759"/>
<evidence type="ECO:0000256" key="1">
    <source>
        <dbReference type="ARBA" id="ARBA00004191"/>
    </source>
</evidence>
<sequence length="395" mass="42562">MTIRIGVHAICLVLGMACFLTINGIESNDVGARGSLSGETVFDIMKFGAVANGRKDNSMAIIRAWNAACRSPGPAKLLIPRGDFVAGEVVLRGPCVKPIVIEIQGNLLASTDLSLYSGGAWLMIDEVIGVEVTGGGTINGRGQSSWQYGKGKGGGPRCLCMGFHTKVTDSSNVALWNLKISAPGKSPNTDGLHISSSMNVNITDSIIGTGDDCVSVGHGNNNVLVARIFCGPGHGLSVGSLGKRPDETNLSRVTIINCTLTGTTNGARIKTYHASPRMLATGIYFQDLVMNQVKNPIIIDQHYDSKKKRQVGRLYLCRLATPRGPEVNSWVKSLPAKCVPERAEVFLQEVFLEELRSSCNRCSWKSRGLPGRAEVFLQEVFLEELRCETLFPQLV</sequence>
<proteinExistence type="inferred from homology"/>
<feature type="active site" evidence="8">
    <location>
        <position position="234"/>
    </location>
</feature>
<comment type="subcellular location">
    <subcellularLocation>
        <location evidence="1">Secreted</location>
        <location evidence="1">Cell wall</location>
    </subcellularLocation>
</comment>
<evidence type="ECO:0000256" key="8">
    <source>
        <dbReference type="PROSITE-ProRule" id="PRU10052"/>
    </source>
</evidence>
<evidence type="ECO:0000256" key="3">
    <source>
        <dbReference type="ARBA" id="ARBA00022512"/>
    </source>
</evidence>
<keyword evidence="4" id="KW-0964">Secreted</keyword>
<keyword evidence="3" id="KW-0134">Cell wall</keyword>
<feature type="chain" id="PRO_5016300838" description="Polygalacturonase" evidence="10">
    <location>
        <begin position="28"/>
        <end position="395"/>
    </location>
</feature>
<dbReference type="EMBL" id="KV014882">
    <property type="protein sequence ID" value="KZV21562.1"/>
    <property type="molecule type" value="Genomic_DNA"/>
</dbReference>
<evidence type="ECO:0000256" key="7">
    <source>
        <dbReference type="ARBA" id="ARBA00023316"/>
    </source>
</evidence>
<dbReference type="InterPro" id="IPR012334">
    <property type="entry name" value="Pectin_lyas_fold"/>
</dbReference>
<keyword evidence="6 9" id="KW-0326">Glycosidase</keyword>
<dbReference type="InterPro" id="IPR011050">
    <property type="entry name" value="Pectin_lyase_fold/virulence"/>
</dbReference>
<gene>
    <name evidence="11" type="ORF">F511_11055</name>
</gene>
<dbReference type="SUPFAM" id="SSF51126">
    <property type="entry name" value="Pectin lyase-like"/>
    <property type="match status" value="1"/>
</dbReference>
<keyword evidence="10" id="KW-0732">Signal</keyword>
<dbReference type="AlphaFoldDB" id="A0A2Z7AQS6"/>
<comment type="similarity">
    <text evidence="2 9">Belongs to the glycosyl hydrolase 28 family.</text>
</comment>
<evidence type="ECO:0000256" key="4">
    <source>
        <dbReference type="ARBA" id="ARBA00022525"/>
    </source>
</evidence>
<dbReference type="InterPro" id="IPR000743">
    <property type="entry name" value="Glyco_hydro_28"/>
</dbReference>
<organism evidence="11 12">
    <name type="scientific">Dorcoceras hygrometricum</name>
    <dbReference type="NCBI Taxonomy" id="472368"/>
    <lineage>
        <taxon>Eukaryota</taxon>
        <taxon>Viridiplantae</taxon>
        <taxon>Streptophyta</taxon>
        <taxon>Embryophyta</taxon>
        <taxon>Tracheophyta</taxon>
        <taxon>Spermatophyta</taxon>
        <taxon>Magnoliopsida</taxon>
        <taxon>eudicotyledons</taxon>
        <taxon>Gunneridae</taxon>
        <taxon>Pentapetalae</taxon>
        <taxon>asterids</taxon>
        <taxon>lamiids</taxon>
        <taxon>Lamiales</taxon>
        <taxon>Gesneriaceae</taxon>
        <taxon>Didymocarpoideae</taxon>
        <taxon>Trichosporeae</taxon>
        <taxon>Loxocarpinae</taxon>
        <taxon>Dorcoceras</taxon>
    </lineage>
</organism>
<evidence type="ECO:0000256" key="10">
    <source>
        <dbReference type="SAM" id="SignalP"/>
    </source>
</evidence>
<evidence type="ECO:0000256" key="2">
    <source>
        <dbReference type="ARBA" id="ARBA00008834"/>
    </source>
</evidence>
<protein>
    <recommendedName>
        <fullName evidence="13">Polygalacturonase</fullName>
    </recommendedName>
</protein>
<evidence type="ECO:0000256" key="6">
    <source>
        <dbReference type="ARBA" id="ARBA00023295"/>
    </source>
</evidence>
<evidence type="ECO:0000256" key="9">
    <source>
        <dbReference type="RuleBase" id="RU361169"/>
    </source>
</evidence>
<name>A0A2Z7AQS6_9LAMI</name>
<dbReference type="Pfam" id="PF00295">
    <property type="entry name" value="Glyco_hydro_28"/>
    <property type="match status" value="2"/>
</dbReference>